<name>A0ABR0BDV9_PURLI</name>
<keyword evidence="2" id="KW-1185">Reference proteome</keyword>
<proteinExistence type="predicted"/>
<reference evidence="1 2" key="1">
    <citation type="journal article" date="2024" name="Microbiol. Resour. Announc.">
        <title>Genome annotations for the ascomycete fungi Trichoderma harzianum, Trichoderma aggressivum, and Purpureocillium lilacinum.</title>
        <authorList>
            <person name="Beijen E.P.W."/>
            <person name="Ohm R.A."/>
        </authorList>
    </citation>
    <scope>NUCLEOTIDE SEQUENCE [LARGE SCALE GENOMIC DNA]</scope>
    <source>
        <strain evidence="1 2">CBS 150709</strain>
    </source>
</reference>
<evidence type="ECO:0000313" key="1">
    <source>
        <dbReference type="EMBL" id="KAK4069835.1"/>
    </source>
</evidence>
<dbReference type="EMBL" id="JAWRVI010000258">
    <property type="protein sequence ID" value="KAK4069835.1"/>
    <property type="molecule type" value="Genomic_DNA"/>
</dbReference>
<comment type="caution">
    <text evidence="1">The sequence shown here is derived from an EMBL/GenBank/DDBJ whole genome shotgun (WGS) entry which is preliminary data.</text>
</comment>
<dbReference type="Proteomes" id="UP001287286">
    <property type="component" value="Unassembled WGS sequence"/>
</dbReference>
<accession>A0ABR0BDV9</accession>
<organism evidence="1 2">
    <name type="scientific">Purpureocillium lilacinum</name>
    <name type="common">Paecilomyces lilacinus</name>
    <dbReference type="NCBI Taxonomy" id="33203"/>
    <lineage>
        <taxon>Eukaryota</taxon>
        <taxon>Fungi</taxon>
        <taxon>Dikarya</taxon>
        <taxon>Ascomycota</taxon>
        <taxon>Pezizomycotina</taxon>
        <taxon>Sordariomycetes</taxon>
        <taxon>Hypocreomycetidae</taxon>
        <taxon>Hypocreales</taxon>
        <taxon>Ophiocordycipitaceae</taxon>
        <taxon>Purpureocillium</taxon>
    </lineage>
</organism>
<sequence length="307" mass="34624">MPPPPVVRFSHVASSGRARRETALTRHRTVEIDTIGSASITAAANELTGDETNAHNAKIPVFRAFFGTARQFTSGLEHTFAEHHFERFLDIWRRQTPPPPTRIIPDVQHRLHRTYRQSAPAAGHGATVEAAPHLEGVALHVCIPDGRPGRRFRVNWGKSLAFRSRRSRDDRSYRYRRQAAVLLMVYVNERLDHLPSSHFYSDVGVNPAVNLGYLRYLPILSTSMYRPFAISRGTRGVHILLIPESAIHRCHVLSLPDSQETFFPAVRLLYTRVARQSRSNPWLVFLPALSPLSASSREPEQQGLVAP</sequence>
<gene>
    <name evidence="1" type="ORF">Purlil1_13615</name>
</gene>
<evidence type="ECO:0000313" key="2">
    <source>
        <dbReference type="Proteomes" id="UP001287286"/>
    </source>
</evidence>
<protein>
    <submittedName>
        <fullName evidence="1">Uncharacterized protein</fullName>
    </submittedName>
</protein>